<keyword evidence="1" id="KW-0808">Transferase</keyword>
<dbReference type="InterPro" id="IPR000182">
    <property type="entry name" value="GNAT_dom"/>
</dbReference>
<evidence type="ECO:0000256" key="3">
    <source>
        <dbReference type="ARBA" id="ARBA00037926"/>
    </source>
</evidence>
<comment type="catalytic activity">
    <reaction evidence="11">
        <text>serotonin + hexadecanoyl-CoA = N-hexadecanoyl-serotonin + CoA + H(+)</text>
        <dbReference type="Rhea" id="RHEA:51384"/>
        <dbReference type="ChEBI" id="CHEBI:15378"/>
        <dbReference type="ChEBI" id="CHEBI:57287"/>
        <dbReference type="ChEBI" id="CHEBI:57379"/>
        <dbReference type="ChEBI" id="CHEBI:134059"/>
        <dbReference type="ChEBI" id="CHEBI:350546"/>
    </reaction>
    <physiologicalReaction direction="left-to-right" evidence="11">
        <dbReference type="Rhea" id="RHEA:51385"/>
    </physiologicalReaction>
</comment>
<evidence type="ECO:0000256" key="4">
    <source>
        <dbReference type="ARBA" id="ARBA00038182"/>
    </source>
</evidence>
<evidence type="ECO:0000256" key="5">
    <source>
        <dbReference type="ARBA" id="ARBA00039114"/>
    </source>
</evidence>
<comment type="catalytic activity">
    <reaction evidence="6">
        <text>dopamine + (9Z)-octadecenoyl-CoA = N-(9Z-octadecanoyl)-dopamine + CoA + H(+)</text>
        <dbReference type="Rhea" id="RHEA:51380"/>
        <dbReference type="ChEBI" id="CHEBI:15378"/>
        <dbReference type="ChEBI" id="CHEBI:31883"/>
        <dbReference type="ChEBI" id="CHEBI:57287"/>
        <dbReference type="ChEBI" id="CHEBI:57387"/>
        <dbReference type="ChEBI" id="CHEBI:59905"/>
    </reaction>
    <physiologicalReaction direction="left-to-right" evidence="6">
        <dbReference type="Rhea" id="RHEA:51381"/>
    </physiologicalReaction>
</comment>
<dbReference type="Pfam" id="PF00583">
    <property type="entry name" value="Acetyltransf_1"/>
    <property type="match status" value="1"/>
</dbReference>
<evidence type="ECO:0000256" key="12">
    <source>
        <dbReference type="ARBA" id="ARBA00052335"/>
    </source>
</evidence>
<dbReference type="FunFam" id="3.40.630.30:FF:000046">
    <property type="entry name" value="Dopamine N-acetyltransferase"/>
    <property type="match status" value="1"/>
</dbReference>
<comment type="catalytic activity">
    <reaction evidence="12">
        <text>dopamine + hexadecanoyl-CoA = N-hexadecanoyl-dopamine + CoA + H(+)</text>
        <dbReference type="Rhea" id="RHEA:51376"/>
        <dbReference type="ChEBI" id="CHEBI:15378"/>
        <dbReference type="ChEBI" id="CHEBI:57287"/>
        <dbReference type="ChEBI" id="CHEBI:57379"/>
        <dbReference type="ChEBI" id="CHEBI:59905"/>
        <dbReference type="ChEBI" id="CHEBI:134058"/>
    </reaction>
    <physiologicalReaction direction="left-to-right" evidence="12">
        <dbReference type="Rhea" id="RHEA:51377"/>
    </physiologicalReaction>
</comment>
<evidence type="ECO:0000256" key="10">
    <source>
        <dbReference type="ARBA" id="ARBA00051823"/>
    </source>
</evidence>
<comment type="catalytic activity">
    <reaction evidence="9">
        <text>dopamine + acetyl-CoA = N-acetyldopamine + CoA + H(+)</text>
        <dbReference type="Rhea" id="RHEA:51388"/>
        <dbReference type="ChEBI" id="CHEBI:15378"/>
        <dbReference type="ChEBI" id="CHEBI:57287"/>
        <dbReference type="ChEBI" id="CHEBI:57288"/>
        <dbReference type="ChEBI" id="CHEBI:59905"/>
        <dbReference type="ChEBI" id="CHEBI:125678"/>
    </reaction>
    <physiologicalReaction direction="left-to-right" evidence="9">
        <dbReference type="Rhea" id="RHEA:51389"/>
    </physiologicalReaction>
</comment>
<dbReference type="EC" id="2.3.1.87" evidence="5"/>
<dbReference type="AlphaFoldDB" id="A0A834PAP3"/>
<dbReference type="PANTHER" id="PTHR20905">
    <property type="entry name" value="N-ACETYLTRANSFERASE-RELATED"/>
    <property type="match status" value="1"/>
</dbReference>
<feature type="domain" description="N-acetyltransferase" evidence="14">
    <location>
        <begin position="110"/>
        <end position="267"/>
    </location>
</feature>
<name>A0A834PAP3_VESPE</name>
<dbReference type="CDD" id="cd04301">
    <property type="entry name" value="NAT_SF"/>
    <property type="match status" value="1"/>
</dbReference>
<dbReference type="GO" id="GO:0004059">
    <property type="term" value="F:aralkylamine N-acetyltransferase activity"/>
    <property type="evidence" value="ECO:0007669"/>
    <property type="project" value="UniProtKB-EC"/>
</dbReference>
<dbReference type="Gene3D" id="3.40.630.30">
    <property type="match status" value="1"/>
</dbReference>
<proteinExistence type="inferred from homology"/>
<comment type="caution">
    <text evidence="15">The sequence shown here is derived from an EMBL/GenBank/DDBJ whole genome shotgun (WGS) entry which is preliminary data.</text>
</comment>
<dbReference type="SUPFAM" id="SSF55729">
    <property type="entry name" value="Acyl-CoA N-acyltransferases (Nat)"/>
    <property type="match status" value="1"/>
</dbReference>
<evidence type="ECO:0000256" key="11">
    <source>
        <dbReference type="ARBA" id="ARBA00052178"/>
    </source>
</evidence>
<evidence type="ECO:0000313" key="16">
    <source>
        <dbReference type="Proteomes" id="UP000600918"/>
    </source>
</evidence>
<organism evidence="15 16">
    <name type="scientific">Vespula pensylvanica</name>
    <name type="common">Western yellow jacket</name>
    <name type="synonym">Wasp</name>
    <dbReference type="NCBI Taxonomy" id="30213"/>
    <lineage>
        <taxon>Eukaryota</taxon>
        <taxon>Metazoa</taxon>
        <taxon>Ecdysozoa</taxon>
        <taxon>Arthropoda</taxon>
        <taxon>Hexapoda</taxon>
        <taxon>Insecta</taxon>
        <taxon>Pterygota</taxon>
        <taxon>Neoptera</taxon>
        <taxon>Endopterygota</taxon>
        <taxon>Hymenoptera</taxon>
        <taxon>Apocrita</taxon>
        <taxon>Aculeata</taxon>
        <taxon>Vespoidea</taxon>
        <taxon>Vespidae</taxon>
        <taxon>Vespinae</taxon>
        <taxon>Vespula</taxon>
    </lineage>
</organism>
<evidence type="ECO:0000256" key="13">
    <source>
        <dbReference type="ARBA" id="ARBA00052491"/>
    </source>
</evidence>
<keyword evidence="2" id="KW-0012">Acyltransferase</keyword>
<dbReference type="PANTHER" id="PTHR20905:SF1">
    <property type="entry name" value="AT07410P-RELATED"/>
    <property type="match status" value="1"/>
</dbReference>
<comment type="similarity">
    <text evidence="4">Belongs to the acetyltransferase family. AANAT subfamily.</text>
</comment>
<dbReference type="EMBL" id="JACSDY010000002">
    <property type="protein sequence ID" value="KAF7434606.1"/>
    <property type="molecule type" value="Genomic_DNA"/>
</dbReference>
<evidence type="ECO:0000256" key="2">
    <source>
        <dbReference type="ARBA" id="ARBA00023315"/>
    </source>
</evidence>
<accession>A0A834PAP3</accession>
<comment type="catalytic activity">
    <reaction evidence="10">
        <text>serotonin + (9Z)-octadecenoyl-CoA = N-(9Z-octadecenoyl)-serotonin + CoA + H(+)</text>
        <dbReference type="Rhea" id="RHEA:51392"/>
        <dbReference type="ChEBI" id="CHEBI:15378"/>
        <dbReference type="ChEBI" id="CHEBI:57287"/>
        <dbReference type="ChEBI" id="CHEBI:57387"/>
        <dbReference type="ChEBI" id="CHEBI:134064"/>
        <dbReference type="ChEBI" id="CHEBI:350546"/>
    </reaction>
    <physiologicalReaction direction="left-to-right" evidence="10">
        <dbReference type="Rhea" id="RHEA:51393"/>
    </physiologicalReaction>
</comment>
<sequence length="267" mass="30616">METILANKLSSTTRIGDSNIEQKGKTNFAKDTKKMTRYTLADSADSVMNTAMDYHIEIITRDDKHRVLKFLRRFFFRDEPLNHNIALIPEGEDSTCLELEDYCSKSSLENNLSFMAVSSTGAIIGVLLNGKAEPCEEDEPEYIENCENLKFRKILRFLHYVDKKVNADGRFRDQNVLEIRIISVDTNWRGKGIAKALIEKTTEIARERGFHVMRADCTSMFSGKLCERLGFEEIYQLKYSDYVDENGKPIFTPALPHTAATSYIKRL</sequence>
<comment type="catalytic activity">
    <reaction evidence="8">
        <text>serotonin + (5Z,8Z,11Z,14Z)-eicosatetraenoyl-CoA = N-[(5Z,8Z,11Z,14Z)-eicosatetraenoyl]-serotonin + CoA + H(+)</text>
        <dbReference type="Rhea" id="RHEA:51396"/>
        <dbReference type="ChEBI" id="CHEBI:15378"/>
        <dbReference type="ChEBI" id="CHEBI:57287"/>
        <dbReference type="ChEBI" id="CHEBI:57368"/>
        <dbReference type="ChEBI" id="CHEBI:132255"/>
        <dbReference type="ChEBI" id="CHEBI:350546"/>
    </reaction>
    <physiologicalReaction direction="left-to-right" evidence="8">
        <dbReference type="Rhea" id="RHEA:51397"/>
    </physiologicalReaction>
</comment>
<dbReference type="InterPro" id="IPR016181">
    <property type="entry name" value="Acyl_CoA_acyltransferase"/>
</dbReference>
<dbReference type="PROSITE" id="PS51186">
    <property type="entry name" value="GNAT"/>
    <property type="match status" value="1"/>
</dbReference>
<comment type="pathway">
    <text evidence="3">Aromatic compound metabolism; melatonin biosynthesis; melatonin from serotonin: step 1/2.</text>
</comment>
<dbReference type="OrthoDB" id="41532at2759"/>
<evidence type="ECO:0000256" key="9">
    <source>
        <dbReference type="ARBA" id="ARBA00051711"/>
    </source>
</evidence>
<gene>
    <name evidence="15" type="ORF">H0235_002797</name>
</gene>
<evidence type="ECO:0000256" key="7">
    <source>
        <dbReference type="ARBA" id="ARBA00050849"/>
    </source>
</evidence>
<evidence type="ECO:0000256" key="8">
    <source>
        <dbReference type="ARBA" id="ARBA00051284"/>
    </source>
</evidence>
<evidence type="ECO:0000256" key="6">
    <source>
        <dbReference type="ARBA" id="ARBA00050189"/>
    </source>
</evidence>
<comment type="catalytic activity">
    <reaction evidence="7">
        <text>serotonin + octadecanoyl-CoA = N-octadecanoyl-serotonin + CoA + H(+)</text>
        <dbReference type="Rhea" id="RHEA:51400"/>
        <dbReference type="ChEBI" id="CHEBI:15378"/>
        <dbReference type="ChEBI" id="CHEBI:57287"/>
        <dbReference type="ChEBI" id="CHEBI:57394"/>
        <dbReference type="ChEBI" id="CHEBI:134065"/>
        <dbReference type="ChEBI" id="CHEBI:350546"/>
    </reaction>
    <physiologicalReaction direction="left-to-right" evidence="7">
        <dbReference type="Rhea" id="RHEA:51401"/>
    </physiologicalReaction>
</comment>
<evidence type="ECO:0000256" key="1">
    <source>
        <dbReference type="ARBA" id="ARBA00022679"/>
    </source>
</evidence>
<dbReference type="Proteomes" id="UP000600918">
    <property type="component" value="Unassembled WGS sequence"/>
</dbReference>
<protein>
    <recommendedName>
        <fullName evidence="5">aralkylamine N-acetyltransferase</fullName>
        <ecNumber evidence="5">2.3.1.87</ecNumber>
    </recommendedName>
</protein>
<evidence type="ECO:0000313" key="15">
    <source>
        <dbReference type="EMBL" id="KAF7434606.1"/>
    </source>
</evidence>
<evidence type="ECO:0000259" key="14">
    <source>
        <dbReference type="PROSITE" id="PS51186"/>
    </source>
</evidence>
<keyword evidence="16" id="KW-1185">Reference proteome</keyword>
<comment type="catalytic activity">
    <reaction evidence="13">
        <text>serotonin + acetyl-CoA = N-acetylserotonin + CoA + H(+)</text>
        <dbReference type="Rhea" id="RHEA:25217"/>
        <dbReference type="ChEBI" id="CHEBI:15378"/>
        <dbReference type="ChEBI" id="CHEBI:17697"/>
        <dbReference type="ChEBI" id="CHEBI:57287"/>
        <dbReference type="ChEBI" id="CHEBI:57288"/>
        <dbReference type="ChEBI" id="CHEBI:350546"/>
        <dbReference type="EC" id="2.3.1.87"/>
    </reaction>
    <physiologicalReaction direction="left-to-right" evidence="13">
        <dbReference type="Rhea" id="RHEA:25218"/>
    </physiologicalReaction>
</comment>
<reference evidence="15" key="1">
    <citation type="journal article" date="2020" name="G3 (Bethesda)">
        <title>High-Quality Assemblies for Three Invasive Social Wasps from the &lt;i&gt;Vespula&lt;/i&gt; Genus.</title>
        <authorList>
            <person name="Harrop T.W.R."/>
            <person name="Guhlin J."/>
            <person name="McLaughlin G.M."/>
            <person name="Permina E."/>
            <person name="Stockwell P."/>
            <person name="Gilligan J."/>
            <person name="Le Lec M.F."/>
            <person name="Gruber M.A.M."/>
            <person name="Quinn O."/>
            <person name="Lovegrove M."/>
            <person name="Duncan E.J."/>
            <person name="Remnant E.J."/>
            <person name="Van Eeckhoven J."/>
            <person name="Graham B."/>
            <person name="Knapp R.A."/>
            <person name="Langford K.W."/>
            <person name="Kronenberg Z."/>
            <person name="Press M.O."/>
            <person name="Eacker S.M."/>
            <person name="Wilson-Rankin E.E."/>
            <person name="Purcell J."/>
            <person name="Lester P.J."/>
            <person name="Dearden P.K."/>
        </authorList>
    </citation>
    <scope>NUCLEOTIDE SEQUENCE</scope>
    <source>
        <strain evidence="15">Volc-1</strain>
    </source>
</reference>